<feature type="non-terminal residue" evidence="1">
    <location>
        <position position="42"/>
    </location>
</feature>
<evidence type="ECO:0000313" key="1">
    <source>
        <dbReference type="EMBL" id="CAF3875730.1"/>
    </source>
</evidence>
<protein>
    <submittedName>
        <fullName evidence="1">Uncharacterized protein</fullName>
    </submittedName>
</protein>
<reference evidence="1" key="1">
    <citation type="submission" date="2021-02" db="EMBL/GenBank/DDBJ databases">
        <authorList>
            <person name="Nowell W R."/>
        </authorList>
    </citation>
    <scope>NUCLEOTIDE SEQUENCE</scope>
</reference>
<gene>
    <name evidence="1" type="ORF">TMI583_LOCUS19818</name>
</gene>
<dbReference type="Proteomes" id="UP000682733">
    <property type="component" value="Unassembled WGS sequence"/>
</dbReference>
<dbReference type="AlphaFoldDB" id="A0A8S2KXU8"/>
<feature type="non-terminal residue" evidence="1">
    <location>
        <position position="1"/>
    </location>
</feature>
<comment type="caution">
    <text evidence="1">The sequence shown here is derived from an EMBL/GenBank/DDBJ whole genome shotgun (WGS) entry which is preliminary data.</text>
</comment>
<accession>A0A8S2KXU8</accession>
<sequence>APEGSHFNQINNVHETCINLASIVDNDNIYQTIDLNNEEYNT</sequence>
<organism evidence="1 2">
    <name type="scientific">Didymodactylos carnosus</name>
    <dbReference type="NCBI Taxonomy" id="1234261"/>
    <lineage>
        <taxon>Eukaryota</taxon>
        <taxon>Metazoa</taxon>
        <taxon>Spiralia</taxon>
        <taxon>Gnathifera</taxon>
        <taxon>Rotifera</taxon>
        <taxon>Eurotatoria</taxon>
        <taxon>Bdelloidea</taxon>
        <taxon>Philodinida</taxon>
        <taxon>Philodinidae</taxon>
        <taxon>Didymodactylos</taxon>
    </lineage>
</organism>
<name>A0A8S2KXU8_9BILA</name>
<evidence type="ECO:0000313" key="2">
    <source>
        <dbReference type="Proteomes" id="UP000682733"/>
    </source>
</evidence>
<dbReference type="EMBL" id="CAJOBA010012597">
    <property type="protein sequence ID" value="CAF3875730.1"/>
    <property type="molecule type" value="Genomic_DNA"/>
</dbReference>
<proteinExistence type="predicted"/>